<evidence type="ECO:0000256" key="2">
    <source>
        <dbReference type="ARBA" id="ARBA00004496"/>
    </source>
</evidence>
<sequence>MKFDIISIFPDFFASPLSCGILRIAQEKKLVKIKLFNPRNYTEDGQVDDYQFGGGSGMVMKPEPINAVLENLRSARANTILFTPKGKSLNQKIVKQLSTEKHLILLCGRYKGIDNRINEYFEPIELSLGDYILSGGENAALVLIESIIRLLPGALGNLDSANSDSFEDSLLEAPIFTRPAVFKRMNVPQVLLSGNHRLINDWRRKNALMLTLNRRPDLLAGGTFQVNDLALLLEVINEKKS</sequence>
<evidence type="ECO:0000259" key="18">
    <source>
        <dbReference type="Pfam" id="PF01746"/>
    </source>
</evidence>
<proteinExistence type="inferred from homology"/>
<evidence type="ECO:0000256" key="17">
    <source>
        <dbReference type="RuleBase" id="RU003464"/>
    </source>
</evidence>
<comment type="catalytic activity">
    <reaction evidence="14 15 17">
        <text>guanosine(37) in tRNA + S-adenosyl-L-methionine = N(1)-methylguanosine(37) in tRNA + S-adenosyl-L-homocysteine + H(+)</text>
        <dbReference type="Rhea" id="RHEA:36899"/>
        <dbReference type="Rhea" id="RHEA-COMP:10145"/>
        <dbReference type="Rhea" id="RHEA-COMP:10147"/>
        <dbReference type="ChEBI" id="CHEBI:15378"/>
        <dbReference type="ChEBI" id="CHEBI:57856"/>
        <dbReference type="ChEBI" id="CHEBI:59789"/>
        <dbReference type="ChEBI" id="CHEBI:73542"/>
        <dbReference type="ChEBI" id="CHEBI:74269"/>
        <dbReference type="EC" id="2.1.1.228"/>
    </reaction>
</comment>
<keyword evidence="11 15" id="KW-0819">tRNA processing</keyword>
<dbReference type="CDD" id="cd18080">
    <property type="entry name" value="TrmD-like"/>
    <property type="match status" value="1"/>
</dbReference>
<keyword evidence="7 15" id="KW-0963">Cytoplasm</keyword>
<dbReference type="NCBIfam" id="NF000648">
    <property type="entry name" value="PRK00026.1"/>
    <property type="match status" value="1"/>
</dbReference>
<keyword evidence="9 15" id="KW-0808">Transferase</keyword>
<dbReference type="EMBL" id="MEUM01000146">
    <property type="protein sequence ID" value="OGC39170.1"/>
    <property type="molecule type" value="Genomic_DNA"/>
</dbReference>
<feature type="binding site" evidence="15 16">
    <location>
        <begin position="128"/>
        <end position="133"/>
    </location>
    <ligand>
        <name>S-adenosyl-L-methionine</name>
        <dbReference type="ChEBI" id="CHEBI:59789"/>
    </ligand>
</feature>
<dbReference type="HAMAP" id="MF_00605">
    <property type="entry name" value="TrmD"/>
    <property type="match status" value="1"/>
</dbReference>
<evidence type="ECO:0000313" key="19">
    <source>
        <dbReference type="EMBL" id="OGC39170.1"/>
    </source>
</evidence>
<dbReference type="Pfam" id="PF01746">
    <property type="entry name" value="tRNA_m1G_MT"/>
    <property type="match status" value="1"/>
</dbReference>
<evidence type="ECO:0000256" key="15">
    <source>
        <dbReference type="HAMAP-Rule" id="MF_00605"/>
    </source>
</evidence>
<comment type="similarity">
    <text evidence="3 15 17">Belongs to the RNA methyltransferase TrmD family.</text>
</comment>
<comment type="subunit">
    <text evidence="4 15 17">Homodimer.</text>
</comment>
<dbReference type="PANTHER" id="PTHR46417:SF1">
    <property type="entry name" value="TRNA (GUANINE-N(1)-)-METHYLTRANSFERASE"/>
    <property type="match status" value="1"/>
</dbReference>
<reference evidence="19 20" key="1">
    <citation type="journal article" date="2016" name="Nat. Commun.">
        <title>Thousands of microbial genomes shed light on interconnected biogeochemical processes in an aquifer system.</title>
        <authorList>
            <person name="Anantharaman K."/>
            <person name="Brown C.T."/>
            <person name="Hug L.A."/>
            <person name="Sharon I."/>
            <person name="Castelle C.J."/>
            <person name="Probst A.J."/>
            <person name="Thomas B.C."/>
            <person name="Singh A."/>
            <person name="Wilkins M.J."/>
            <person name="Karaoz U."/>
            <person name="Brodie E.L."/>
            <person name="Williams K.H."/>
            <person name="Hubbard S.S."/>
            <person name="Banfield J.F."/>
        </authorList>
    </citation>
    <scope>NUCLEOTIDE SEQUENCE [LARGE SCALE GENOMIC DNA]</scope>
</reference>
<dbReference type="EC" id="2.1.1.228" evidence="5 15"/>
<evidence type="ECO:0000256" key="1">
    <source>
        <dbReference type="ARBA" id="ARBA00002634"/>
    </source>
</evidence>
<dbReference type="InterPro" id="IPR016009">
    <property type="entry name" value="tRNA_MeTrfase_TRMD/TRM10"/>
</dbReference>
<evidence type="ECO:0000313" key="20">
    <source>
        <dbReference type="Proteomes" id="UP000177025"/>
    </source>
</evidence>
<dbReference type="Gene3D" id="1.10.1270.20">
    <property type="entry name" value="tRNA(m1g37)methyltransferase, domain 2"/>
    <property type="match status" value="1"/>
</dbReference>
<evidence type="ECO:0000256" key="8">
    <source>
        <dbReference type="ARBA" id="ARBA00022603"/>
    </source>
</evidence>
<evidence type="ECO:0000256" key="10">
    <source>
        <dbReference type="ARBA" id="ARBA00022691"/>
    </source>
</evidence>
<feature type="domain" description="tRNA methyltransferase TRMD/TRM10-type" evidence="18">
    <location>
        <begin position="1"/>
        <end position="219"/>
    </location>
</feature>
<evidence type="ECO:0000256" key="11">
    <source>
        <dbReference type="ARBA" id="ARBA00022694"/>
    </source>
</evidence>
<feature type="binding site" evidence="15 16">
    <location>
        <position position="108"/>
    </location>
    <ligand>
        <name>S-adenosyl-L-methionine</name>
        <dbReference type="ChEBI" id="CHEBI:59789"/>
    </ligand>
</feature>
<dbReference type="PIRSF" id="PIRSF000386">
    <property type="entry name" value="tRNA_mtase"/>
    <property type="match status" value="1"/>
</dbReference>
<comment type="caution">
    <text evidence="19">The sequence shown here is derived from an EMBL/GenBank/DDBJ whole genome shotgun (WGS) entry which is preliminary data.</text>
</comment>
<evidence type="ECO:0000256" key="14">
    <source>
        <dbReference type="ARBA" id="ARBA00047783"/>
    </source>
</evidence>
<evidence type="ECO:0000256" key="7">
    <source>
        <dbReference type="ARBA" id="ARBA00022490"/>
    </source>
</evidence>
<evidence type="ECO:0000256" key="4">
    <source>
        <dbReference type="ARBA" id="ARBA00011738"/>
    </source>
</evidence>
<evidence type="ECO:0000256" key="13">
    <source>
        <dbReference type="ARBA" id="ARBA00033392"/>
    </source>
</evidence>
<evidence type="ECO:0000256" key="6">
    <source>
        <dbReference type="ARBA" id="ARBA00014679"/>
    </source>
</evidence>
<organism evidence="19 20">
    <name type="scientific">candidate division WOR-3 bacterium RBG_13_43_14</name>
    <dbReference type="NCBI Taxonomy" id="1802590"/>
    <lineage>
        <taxon>Bacteria</taxon>
        <taxon>Bacteria division WOR-3</taxon>
    </lineage>
</organism>
<evidence type="ECO:0000256" key="5">
    <source>
        <dbReference type="ARBA" id="ARBA00012807"/>
    </source>
</evidence>
<dbReference type="InterPro" id="IPR002649">
    <property type="entry name" value="tRNA_m1G_MeTrfase_TrmD"/>
</dbReference>
<evidence type="ECO:0000256" key="9">
    <source>
        <dbReference type="ARBA" id="ARBA00022679"/>
    </source>
</evidence>
<dbReference type="AlphaFoldDB" id="A0A1F4U2V3"/>
<dbReference type="PANTHER" id="PTHR46417">
    <property type="entry name" value="TRNA (GUANINE-N(1)-)-METHYLTRANSFERASE"/>
    <property type="match status" value="1"/>
</dbReference>
<evidence type="ECO:0000256" key="3">
    <source>
        <dbReference type="ARBA" id="ARBA00007630"/>
    </source>
</evidence>
<dbReference type="NCBIfam" id="TIGR00088">
    <property type="entry name" value="trmD"/>
    <property type="match status" value="1"/>
</dbReference>
<gene>
    <name evidence="15" type="primary">trmD</name>
    <name evidence="19" type="ORF">A2Y85_06095</name>
</gene>
<keyword evidence="8 15" id="KW-0489">Methyltransferase</keyword>
<evidence type="ECO:0000256" key="16">
    <source>
        <dbReference type="PIRSR" id="PIRSR000386-1"/>
    </source>
</evidence>
<dbReference type="InterPro" id="IPR029028">
    <property type="entry name" value="Alpha/beta_knot_MTases"/>
</dbReference>
<dbReference type="GO" id="GO:0052906">
    <property type="term" value="F:tRNA (guanine(37)-N1)-methyltransferase activity"/>
    <property type="evidence" value="ECO:0007669"/>
    <property type="project" value="UniProtKB-UniRule"/>
</dbReference>
<dbReference type="SUPFAM" id="SSF75217">
    <property type="entry name" value="alpha/beta knot"/>
    <property type="match status" value="1"/>
</dbReference>
<keyword evidence="10 15" id="KW-0949">S-adenosyl-L-methionine</keyword>
<evidence type="ECO:0000256" key="12">
    <source>
        <dbReference type="ARBA" id="ARBA00029736"/>
    </source>
</evidence>
<dbReference type="GO" id="GO:0005829">
    <property type="term" value="C:cytosol"/>
    <property type="evidence" value="ECO:0007669"/>
    <property type="project" value="TreeGrafter"/>
</dbReference>
<dbReference type="InterPro" id="IPR023148">
    <property type="entry name" value="tRNA_m1G_MeTrfase_C_sf"/>
</dbReference>
<comment type="subcellular location">
    <subcellularLocation>
        <location evidence="2 15 17">Cytoplasm</location>
    </subcellularLocation>
</comment>
<dbReference type="Gene3D" id="3.40.1280.10">
    <property type="match status" value="1"/>
</dbReference>
<comment type="function">
    <text evidence="1 15 17">Specifically methylates guanosine-37 in various tRNAs.</text>
</comment>
<dbReference type="Proteomes" id="UP000177025">
    <property type="component" value="Unassembled WGS sequence"/>
</dbReference>
<accession>A0A1F4U2V3</accession>
<dbReference type="GO" id="GO:0002939">
    <property type="term" value="P:tRNA N1-guanine methylation"/>
    <property type="evidence" value="ECO:0007669"/>
    <property type="project" value="TreeGrafter"/>
</dbReference>
<name>A0A1F4U2V3_UNCW3</name>
<dbReference type="InterPro" id="IPR029026">
    <property type="entry name" value="tRNA_m1G_MTases_N"/>
</dbReference>
<protein>
    <recommendedName>
        <fullName evidence="6 15">tRNA (guanine-N(1)-)-methyltransferase</fullName>
        <ecNumber evidence="5 15">2.1.1.228</ecNumber>
    </recommendedName>
    <alternativeName>
        <fullName evidence="12 15">M1G-methyltransferase</fullName>
    </alternativeName>
    <alternativeName>
        <fullName evidence="13 15">tRNA [GM37] methyltransferase</fullName>
    </alternativeName>
</protein>